<evidence type="ECO:0000313" key="3">
    <source>
        <dbReference type="Proteomes" id="UP000619238"/>
    </source>
</evidence>
<organism evidence="2 3">
    <name type="scientific">Kordia aestuariivivens</name>
    <dbReference type="NCBI Taxonomy" id="2759037"/>
    <lineage>
        <taxon>Bacteria</taxon>
        <taxon>Pseudomonadati</taxon>
        <taxon>Bacteroidota</taxon>
        <taxon>Flavobacteriia</taxon>
        <taxon>Flavobacteriales</taxon>
        <taxon>Flavobacteriaceae</taxon>
        <taxon>Kordia</taxon>
    </lineage>
</organism>
<protein>
    <recommendedName>
        <fullName evidence="4">DUF1735 domain-containing protein</fullName>
    </recommendedName>
</protein>
<accession>A0ABR7QB68</accession>
<feature type="chain" id="PRO_5046697246" description="DUF1735 domain-containing protein" evidence="1">
    <location>
        <begin position="23"/>
        <end position="288"/>
    </location>
</feature>
<proteinExistence type="predicted"/>
<feature type="signal peptide" evidence="1">
    <location>
        <begin position="1"/>
        <end position="22"/>
    </location>
</feature>
<dbReference type="Proteomes" id="UP000619238">
    <property type="component" value="Unassembled WGS sequence"/>
</dbReference>
<gene>
    <name evidence="2" type="ORF">H2O64_14050</name>
</gene>
<comment type="caution">
    <text evidence="2">The sequence shown here is derived from an EMBL/GenBank/DDBJ whole genome shotgun (WGS) entry which is preliminary data.</text>
</comment>
<dbReference type="RefSeq" id="WP_187562840.1">
    <property type="nucleotide sequence ID" value="NZ_JACGWS010000008.1"/>
</dbReference>
<evidence type="ECO:0000313" key="2">
    <source>
        <dbReference type="EMBL" id="MBC8755795.1"/>
    </source>
</evidence>
<evidence type="ECO:0000256" key="1">
    <source>
        <dbReference type="SAM" id="SignalP"/>
    </source>
</evidence>
<keyword evidence="3" id="KW-1185">Reference proteome</keyword>
<name>A0ABR7QB68_9FLAO</name>
<sequence length="288" mass="29999">MKKFIKLFIIPVVLVLTYSCVSDDGSRFQFDNEYGWVEFPSAETTVAVTSRTTTVNIPINFTAPVNASSLVVGYNIVNVDGVPSDVATGFGSSLTISANTNSNSIELNILPTAVATLIANGDIVFDIELTTATRGISVGLSDGSATTVHRVNLLCGGEPQPGTYVIDMHDSYGDGWQTDEASGGAGVTVTLTDVGGTESVVEFGMCSPYGNAAGTFLGSADCTGPASTSFFDATTTVEVGTDIVGAVWNFPGDNWGEISFEIYNPDGSLLFAVTAGRDAGELPVSYCQ</sequence>
<evidence type="ECO:0008006" key="4">
    <source>
        <dbReference type="Google" id="ProtNLM"/>
    </source>
</evidence>
<dbReference type="PROSITE" id="PS51257">
    <property type="entry name" value="PROKAR_LIPOPROTEIN"/>
    <property type="match status" value="1"/>
</dbReference>
<keyword evidence="1" id="KW-0732">Signal</keyword>
<reference evidence="2 3" key="1">
    <citation type="submission" date="2020-07" db="EMBL/GenBank/DDBJ databases">
        <title>Description of Kordia aestuariivivens sp. nov., isolated from a tidal flat.</title>
        <authorList>
            <person name="Park S."/>
            <person name="Yoon J.-H."/>
        </authorList>
    </citation>
    <scope>NUCLEOTIDE SEQUENCE [LARGE SCALE GENOMIC DNA]</scope>
    <source>
        <strain evidence="2 3">YSTF-M3</strain>
    </source>
</reference>
<dbReference type="EMBL" id="JACGWS010000008">
    <property type="protein sequence ID" value="MBC8755795.1"/>
    <property type="molecule type" value="Genomic_DNA"/>
</dbReference>